<feature type="compositionally biased region" description="Basic and acidic residues" evidence="1">
    <location>
        <begin position="32"/>
        <end position="42"/>
    </location>
</feature>
<name>A0ABQ9XAV1_9EUKA</name>
<feature type="compositionally biased region" description="Low complexity" evidence="1">
    <location>
        <begin position="16"/>
        <end position="31"/>
    </location>
</feature>
<proteinExistence type="predicted"/>
<feature type="region of interest" description="Disordered" evidence="1">
    <location>
        <begin position="1"/>
        <end position="42"/>
    </location>
</feature>
<comment type="caution">
    <text evidence="2">The sequence shown here is derived from an EMBL/GenBank/DDBJ whole genome shotgun (WGS) entry which is preliminary data.</text>
</comment>
<accession>A0ABQ9XAV1</accession>
<dbReference type="EMBL" id="JARBJD010000187">
    <property type="protein sequence ID" value="KAK2947994.1"/>
    <property type="molecule type" value="Genomic_DNA"/>
</dbReference>
<evidence type="ECO:0000256" key="1">
    <source>
        <dbReference type="SAM" id="MobiDB-lite"/>
    </source>
</evidence>
<gene>
    <name evidence="2" type="ORF">BLNAU_17118</name>
</gene>
<dbReference type="Proteomes" id="UP001281761">
    <property type="component" value="Unassembled WGS sequence"/>
</dbReference>
<evidence type="ECO:0000313" key="2">
    <source>
        <dbReference type="EMBL" id="KAK2947994.1"/>
    </source>
</evidence>
<evidence type="ECO:0000313" key="3">
    <source>
        <dbReference type="Proteomes" id="UP001281761"/>
    </source>
</evidence>
<protein>
    <submittedName>
        <fullName evidence="2">Uncharacterized protein</fullName>
    </submittedName>
</protein>
<sequence>MRSRHNQHSSSQKARPTSGTSGTPLSTSDTSQHADELGCDNRCRQPNCPRRRVDCSMFGPQTLSHSPNLSHLLRKLFLARSLSRSLRRDSRCSPDRVHHHLSPVAVRTGASAGHRAPRRLVRLRSLLCSAWRLQFKMKQRDFKWTKMSLDTTITLALTLSRLSAERTVKSEQTFYKVWKVKDGTDVGDRTKITGMCRLYLSNRARQARLRRDAETIQKNVPNEKKMTMIDRRLVCLSKQQTNNFDKAVLTQKDNATRVLNK</sequence>
<keyword evidence="3" id="KW-1185">Reference proteome</keyword>
<organism evidence="2 3">
    <name type="scientific">Blattamonas nauphoetae</name>
    <dbReference type="NCBI Taxonomy" id="2049346"/>
    <lineage>
        <taxon>Eukaryota</taxon>
        <taxon>Metamonada</taxon>
        <taxon>Preaxostyla</taxon>
        <taxon>Oxymonadida</taxon>
        <taxon>Blattamonas</taxon>
    </lineage>
</organism>
<reference evidence="2 3" key="1">
    <citation type="journal article" date="2022" name="bioRxiv">
        <title>Genomics of Preaxostyla Flagellates Illuminates Evolutionary Transitions and the Path Towards Mitochondrial Loss.</title>
        <authorList>
            <person name="Novak L.V.F."/>
            <person name="Treitli S.C."/>
            <person name="Pyrih J."/>
            <person name="Halakuc P."/>
            <person name="Pipaliya S.V."/>
            <person name="Vacek V."/>
            <person name="Brzon O."/>
            <person name="Soukal P."/>
            <person name="Eme L."/>
            <person name="Dacks J.B."/>
            <person name="Karnkowska A."/>
            <person name="Elias M."/>
            <person name="Hampl V."/>
        </authorList>
    </citation>
    <scope>NUCLEOTIDE SEQUENCE [LARGE SCALE GENOMIC DNA]</scope>
    <source>
        <strain evidence="2">NAU3</strain>
        <tissue evidence="2">Gut</tissue>
    </source>
</reference>